<evidence type="ECO:0000256" key="6">
    <source>
        <dbReference type="ARBA" id="ARBA00022989"/>
    </source>
</evidence>
<comment type="similarity">
    <text evidence="9">Belongs to the SecE/SEC61-gamma family.</text>
</comment>
<organism evidence="10 11">
    <name type="scientific">Acinetobacter marinus</name>
    <dbReference type="NCBI Taxonomy" id="281375"/>
    <lineage>
        <taxon>Bacteria</taxon>
        <taxon>Pseudomonadati</taxon>
        <taxon>Pseudomonadota</taxon>
        <taxon>Gammaproteobacteria</taxon>
        <taxon>Moraxellales</taxon>
        <taxon>Moraxellaceae</taxon>
        <taxon>Acinetobacter</taxon>
    </lineage>
</organism>
<dbReference type="PANTHER" id="PTHR33910:SF1">
    <property type="entry name" value="PROTEIN TRANSLOCASE SUBUNIT SECE"/>
    <property type="match status" value="1"/>
</dbReference>
<feature type="transmembrane region" description="Helical" evidence="9">
    <location>
        <begin position="66"/>
        <end position="85"/>
    </location>
</feature>
<reference evidence="11" key="1">
    <citation type="submission" date="2016-09" db="EMBL/GenBank/DDBJ databases">
        <authorList>
            <person name="Varghese N."/>
            <person name="Submissions S."/>
        </authorList>
    </citation>
    <scope>NUCLEOTIDE SEQUENCE [LARGE SCALE GENOMIC DNA]</scope>
    <source>
        <strain evidence="11">ANC 3699</strain>
    </source>
</reference>
<dbReference type="NCBIfam" id="TIGR00964">
    <property type="entry name" value="secE_bact"/>
    <property type="match status" value="1"/>
</dbReference>
<feature type="transmembrane region" description="Helical" evidence="9">
    <location>
        <begin position="118"/>
        <end position="142"/>
    </location>
</feature>
<keyword evidence="5 9" id="KW-0653">Protein transport</keyword>
<dbReference type="HAMAP" id="MF_00422">
    <property type="entry name" value="SecE"/>
    <property type="match status" value="1"/>
</dbReference>
<dbReference type="EMBL" id="FMYK01000005">
    <property type="protein sequence ID" value="SDC44743.1"/>
    <property type="molecule type" value="Genomic_DNA"/>
</dbReference>
<keyword evidence="11" id="KW-1185">Reference proteome</keyword>
<comment type="caution">
    <text evidence="9">Lacks conserved residue(s) required for the propagation of feature annotation.</text>
</comment>
<keyword evidence="7 9" id="KW-0811">Translocation</keyword>
<keyword evidence="4 9" id="KW-0812">Transmembrane</keyword>
<dbReference type="GO" id="GO:0043952">
    <property type="term" value="P:protein transport by the Sec complex"/>
    <property type="evidence" value="ECO:0007669"/>
    <property type="project" value="UniProtKB-UniRule"/>
</dbReference>
<dbReference type="OrthoDB" id="9806365at2"/>
<dbReference type="GO" id="GO:0006605">
    <property type="term" value="P:protein targeting"/>
    <property type="evidence" value="ECO:0007669"/>
    <property type="project" value="UniProtKB-UniRule"/>
</dbReference>
<evidence type="ECO:0000256" key="4">
    <source>
        <dbReference type="ARBA" id="ARBA00022692"/>
    </source>
</evidence>
<dbReference type="AlphaFoldDB" id="A0A1G6LNC3"/>
<keyword evidence="3 9" id="KW-1003">Cell membrane</keyword>
<dbReference type="PANTHER" id="PTHR33910">
    <property type="entry name" value="PROTEIN TRANSLOCASE SUBUNIT SECE"/>
    <property type="match status" value="1"/>
</dbReference>
<keyword evidence="8 9" id="KW-0472">Membrane</keyword>
<dbReference type="InterPro" id="IPR005807">
    <property type="entry name" value="SecE_bac"/>
</dbReference>
<dbReference type="NCBIfam" id="NF004373">
    <property type="entry name" value="PRK05740.1-3"/>
    <property type="match status" value="1"/>
</dbReference>
<dbReference type="GO" id="GO:0009306">
    <property type="term" value="P:protein secretion"/>
    <property type="evidence" value="ECO:0007669"/>
    <property type="project" value="UniProtKB-UniRule"/>
</dbReference>
<protein>
    <recommendedName>
        <fullName evidence="9">Protein translocase subunit SecE</fullName>
    </recommendedName>
</protein>
<evidence type="ECO:0000256" key="9">
    <source>
        <dbReference type="HAMAP-Rule" id="MF_00422"/>
    </source>
</evidence>
<comment type="function">
    <text evidence="9">Essential subunit of the Sec protein translocation channel SecYEG. Clamps together the 2 halves of SecY. May contact the channel plug during translocation.</text>
</comment>
<name>A0A1G6LNC3_9GAMM</name>
<comment type="subcellular location">
    <subcellularLocation>
        <location evidence="1">Membrane</location>
    </subcellularLocation>
</comment>
<dbReference type="PRINTS" id="PR01650">
    <property type="entry name" value="SECETRNLCASE"/>
</dbReference>
<dbReference type="GO" id="GO:0005886">
    <property type="term" value="C:plasma membrane"/>
    <property type="evidence" value="ECO:0007669"/>
    <property type="project" value="UniProtKB-UniRule"/>
</dbReference>
<feature type="transmembrane region" description="Helical" evidence="9">
    <location>
        <begin position="34"/>
        <end position="54"/>
    </location>
</feature>
<accession>A0A1G6LNC3</accession>
<evidence type="ECO:0000256" key="7">
    <source>
        <dbReference type="ARBA" id="ARBA00023010"/>
    </source>
</evidence>
<dbReference type="PROSITE" id="PS01067">
    <property type="entry name" value="SECE_SEC61G"/>
    <property type="match status" value="1"/>
</dbReference>
<evidence type="ECO:0000256" key="5">
    <source>
        <dbReference type="ARBA" id="ARBA00022927"/>
    </source>
</evidence>
<dbReference type="RefSeq" id="WP_092619918.1">
    <property type="nucleotide sequence ID" value="NZ_FMYK01000005.1"/>
</dbReference>
<dbReference type="GO" id="GO:0065002">
    <property type="term" value="P:intracellular protein transmembrane transport"/>
    <property type="evidence" value="ECO:0007669"/>
    <property type="project" value="UniProtKB-UniRule"/>
</dbReference>
<comment type="subunit">
    <text evidence="9">Component of the Sec protein translocase complex. Heterotrimer consisting of SecY, SecE and SecG subunits. The heterotrimers can form oligomers, although 1 heterotrimer is thought to be able to translocate proteins. Interacts with the ribosome. Interacts with SecDF, and other proteins may be involved. Interacts with SecA.</text>
</comment>
<evidence type="ECO:0000313" key="11">
    <source>
        <dbReference type="Proteomes" id="UP000242317"/>
    </source>
</evidence>
<evidence type="ECO:0000256" key="2">
    <source>
        <dbReference type="ARBA" id="ARBA00022448"/>
    </source>
</evidence>
<dbReference type="InterPro" id="IPR038379">
    <property type="entry name" value="SecE_sf"/>
</dbReference>
<dbReference type="Pfam" id="PF00584">
    <property type="entry name" value="SecE"/>
    <property type="match status" value="1"/>
</dbReference>
<gene>
    <name evidence="9" type="primary">secE</name>
    <name evidence="10" type="ORF">SAMN05421749_105126</name>
</gene>
<proteinExistence type="inferred from homology"/>
<keyword evidence="2 9" id="KW-0813">Transport</keyword>
<evidence type="ECO:0000256" key="1">
    <source>
        <dbReference type="ARBA" id="ARBA00004370"/>
    </source>
</evidence>
<evidence type="ECO:0000256" key="8">
    <source>
        <dbReference type="ARBA" id="ARBA00023136"/>
    </source>
</evidence>
<dbReference type="Gene3D" id="1.20.5.1030">
    <property type="entry name" value="Preprotein translocase secy subunit"/>
    <property type="match status" value="1"/>
</dbReference>
<dbReference type="InterPro" id="IPR001901">
    <property type="entry name" value="Translocase_SecE/Sec61-g"/>
</dbReference>
<evidence type="ECO:0000313" key="10">
    <source>
        <dbReference type="EMBL" id="SDC44743.1"/>
    </source>
</evidence>
<dbReference type="Proteomes" id="UP000242317">
    <property type="component" value="Unassembled WGS sequence"/>
</dbReference>
<keyword evidence="6 9" id="KW-1133">Transmembrane helix</keyword>
<evidence type="ECO:0000256" key="3">
    <source>
        <dbReference type="ARBA" id="ARBA00022475"/>
    </source>
</evidence>
<sequence length="147" mass="16170">MSNDKSQDAAGAAPIPQRSNNPAELVKNGSPFDVVLWIVALALLIGASLANQYLPQYWAPASNIWVRIGVIAACIIVAIGILYATHQGKGFVRLLKDSRIELRRVTWPTKQETITTSWQVLVVVIVTSIVLWCFDYGLGWLIKLIIG</sequence>
<dbReference type="GO" id="GO:0008320">
    <property type="term" value="F:protein transmembrane transporter activity"/>
    <property type="evidence" value="ECO:0007669"/>
    <property type="project" value="UniProtKB-UniRule"/>
</dbReference>